<evidence type="ECO:0000256" key="11">
    <source>
        <dbReference type="ARBA" id="ARBA00023136"/>
    </source>
</evidence>
<dbReference type="SUPFAM" id="SSF55874">
    <property type="entry name" value="ATPase domain of HSP90 chaperone/DNA topoisomerase II/histidine kinase"/>
    <property type="match status" value="1"/>
</dbReference>
<dbReference type="InterPro" id="IPR005467">
    <property type="entry name" value="His_kinase_dom"/>
</dbReference>
<evidence type="ECO:0000256" key="5">
    <source>
        <dbReference type="ARBA" id="ARBA00022553"/>
    </source>
</evidence>
<dbReference type="GO" id="GO:0000155">
    <property type="term" value="F:phosphorelay sensor kinase activity"/>
    <property type="evidence" value="ECO:0007669"/>
    <property type="project" value="InterPro"/>
</dbReference>
<dbReference type="PATRIC" id="fig|771875.3.peg.212"/>
<evidence type="ECO:0000256" key="4">
    <source>
        <dbReference type="ARBA" id="ARBA00022475"/>
    </source>
</evidence>
<evidence type="ECO:0000256" key="10">
    <source>
        <dbReference type="ARBA" id="ARBA00023012"/>
    </source>
</evidence>
<dbReference type="RefSeq" id="WP_014450822.1">
    <property type="nucleotide sequence ID" value="NC_017095.1"/>
</dbReference>
<dbReference type="Gene3D" id="3.30.565.10">
    <property type="entry name" value="Histidine kinase-like ATPase, C-terminal domain"/>
    <property type="match status" value="1"/>
</dbReference>
<comment type="subcellular location">
    <subcellularLocation>
        <location evidence="2">Cell membrane</location>
    </subcellularLocation>
</comment>
<keyword evidence="7" id="KW-0547">Nucleotide-binding</keyword>
<dbReference type="KEGG" id="fpe:Ferpe_0203"/>
<dbReference type="CDD" id="cd16922">
    <property type="entry name" value="HATPase_EvgS-ArcB-TorS-like"/>
    <property type="match status" value="1"/>
</dbReference>
<comment type="catalytic activity">
    <reaction evidence="1">
        <text>ATP + protein L-histidine = ADP + protein N-phospho-L-histidine.</text>
        <dbReference type="EC" id="2.7.13.3"/>
    </reaction>
</comment>
<dbReference type="FunFam" id="1.10.287.130:FF:000008">
    <property type="entry name" value="Two-component sensor histidine kinase"/>
    <property type="match status" value="1"/>
</dbReference>
<evidence type="ECO:0000256" key="8">
    <source>
        <dbReference type="ARBA" id="ARBA00022777"/>
    </source>
</evidence>
<reference evidence="13" key="1">
    <citation type="submission" date="2012-03" db="EMBL/GenBank/DDBJ databases">
        <title>Complete sequence of Fervidobacterium pennivorans DSM 9078.</title>
        <authorList>
            <consortium name="US DOE Joint Genome Institute"/>
            <person name="Lucas S."/>
            <person name="Han J."/>
            <person name="Lapidus A."/>
            <person name="Cheng J.-F."/>
            <person name="Goodwin L."/>
            <person name="Pitluck S."/>
            <person name="Peters L."/>
            <person name="Ovchinnikova G."/>
            <person name="Lu M."/>
            <person name="Detter J.C."/>
            <person name="Han C."/>
            <person name="Tapia R."/>
            <person name="Land M."/>
            <person name="Hauser L."/>
            <person name="Kyrpides N."/>
            <person name="Ivanova N."/>
            <person name="Pagani I."/>
            <person name="Noll K.M."/>
            <person name="Woyke T."/>
        </authorList>
    </citation>
    <scope>NUCLEOTIDE SEQUENCE</scope>
    <source>
        <strain evidence="13">DSM 9078</strain>
    </source>
</reference>
<dbReference type="EC" id="2.7.13.3" evidence="3"/>
<dbReference type="PRINTS" id="PR00344">
    <property type="entry name" value="BCTRLSENSOR"/>
</dbReference>
<sequence length="470" mass="53987">MEIQQLLSKYMLEISKVDDENKLYSALVGILKRILDFQVLNVLRDKELIYSEPGDVTIAKEYYVDYLQWVEERLHPAFLPFEDIYVGLIPIFKGSKVLSLIVILTTNEPTAEVIDYLQLIAYLSGITLENLRLFKIVDDSREYYETIINVSNDGIIVFKDRDVEFKNVKAEQILNEHHRLFDEILKSIENGTEFFEFEEANSFFSVSLKGIKLFGEDRILVNVRNITTEKEIQKLKEVDKIKTNFIANISHELRTPLAAIKAYVETILSMPMNYEEIQEFLNIVHEQSLRLEQLLNDLLDFSQLESGTMRIVVEPANICDIIERAVSTVQVFAEEKKVKIESECLPITIECDRRRIEQVIVNLLNNAIKFSDPQKDSRYVRVSVSDEGEKIRISVEDNGIGIPGDKIDKIFDKFYRVDNELTYAIPGTGLGLAIVKEVVEMHGGEIQVKSEVGQGSIFEVILPKTKMSKE</sequence>
<evidence type="ECO:0000256" key="7">
    <source>
        <dbReference type="ARBA" id="ARBA00022741"/>
    </source>
</evidence>
<gene>
    <name evidence="13" type="ordered locus">Ferpe_0203</name>
</gene>
<dbReference type="Proteomes" id="UP000007384">
    <property type="component" value="Chromosome"/>
</dbReference>
<keyword evidence="9" id="KW-0067">ATP-binding</keyword>
<dbReference type="FunFam" id="3.30.565.10:FF:000006">
    <property type="entry name" value="Sensor histidine kinase WalK"/>
    <property type="match status" value="1"/>
</dbReference>
<dbReference type="InterPro" id="IPR036890">
    <property type="entry name" value="HATPase_C_sf"/>
</dbReference>
<feature type="domain" description="Histidine kinase" evidence="12">
    <location>
        <begin position="248"/>
        <end position="466"/>
    </location>
</feature>
<evidence type="ECO:0000259" key="12">
    <source>
        <dbReference type="PROSITE" id="PS50109"/>
    </source>
</evidence>
<dbReference type="SUPFAM" id="SSF47384">
    <property type="entry name" value="Homodimeric domain of signal transducing histidine kinase"/>
    <property type="match status" value="1"/>
</dbReference>
<evidence type="ECO:0000313" key="14">
    <source>
        <dbReference type="Proteomes" id="UP000007384"/>
    </source>
</evidence>
<organism evidence="13 14">
    <name type="scientific">Fervidobacterium pennivorans (strain DSM 9078 / Ven5)</name>
    <dbReference type="NCBI Taxonomy" id="771875"/>
    <lineage>
        <taxon>Bacteria</taxon>
        <taxon>Thermotogati</taxon>
        <taxon>Thermotogota</taxon>
        <taxon>Thermotogae</taxon>
        <taxon>Thermotogales</taxon>
        <taxon>Fervidobacteriaceae</taxon>
        <taxon>Fervidobacterium</taxon>
    </lineage>
</organism>
<protein>
    <recommendedName>
        <fullName evidence="3">histidine kinase</fullName>
        <ecNumber evidence="3">2.7.13.3</ecNumber>
    </recommendedName>
</protein>
<dbReference type="InterPro" id="IPR036097">
    <property type="entry name" value="HisK_dim/P_sf"/>
</dbReference>
<keyword evidence="14" id="KW-1185">Reference proteome</keyword>
<dbReference type="AlphaFoldDB" id="H9UA11"/>
<dbReference type="GO" id="GO:0009927">
    <property type="term" value="F:histidine phosphotransfer kinase activity"/>
    <property type="evidence" value="ECO:0007669"/>
    <property type="project" value="TreeGrafter"/>
</dbReference>
<dbReference type="STRING" id="771875.Ferpe_0203"/>
<dbReference type="EMBL" id="CP003260">
    <property type="protein sequence ID" value="AFG34354.1"/>
    <property type="molecule type" value="Genomic_DNA"/>
</dbReference>
<dbReference type="HOGENOM" id="CLU_000445_89_2_0"/>
<proteinExistence type="predicted"/>
<dbReference type="Pfam" id="PF00512">
    <property type="entry name" value="HisKA"/>
    <property type="match status" value="1"/>
</dbReference>
<keyword evidence="11" id="KW-0472">Membrane</keyword>
<dbReference type="GO" id="GO:0005524">
    <property type="term" value="F:ATP binding"/>
    <property type="evidence" value="ECO:0007669"/>
    <property type="project" value="UniProtKB-KW"/>
</dbReference>
<evidence type="ECO:0000313" key="13">
    <source>
        <dbReference type="EMBL" id="AFG34354.1"/>
    </source>
</evidence>
<dbReference type="GO" id="GO:0005886">
    <property type="term" value="C:plasma membrane"/>
    <property type="evidence" value="ECO:0007669"/>
    <property type="project" value="UniProtKB-SubCell"/>
</dbReference>
<dbReference type="Gene3D" id="1.10.287.130">
    <property type="match status" value="1"/>
</dbReference>
<keyword evidence="8 13" id="KW-0418">Kinase</keyword>
<dbReference type="PANTHER" id="PTHR43047:SF72">
    <property type="entry name" value="OSMOSENSING HISTIDINE PROTEIN KINASE SLN1"/>
    <property type="match status" value="1"/>
</dbReference>
<dbReference type="Pfam" id="PF02518">
    <property type="entry name" value="HATPase_c"/>
    <property type="match status" value="1"/>
</dbReference>
<evidence type="ECO:0000256" key="1">
    <source>
        <dbReference type="ARBA" id="ARBA00000085"/>
    </source>
</evidence>
<dbReference type="PROSITE" id="PS50109">
    <property type="entry name" value="HIS_KIN"/>
    <property type="match status" value="1"/>
</dbReference>
<dbReference type="SMART" id="SM00388">
    <property type="entry name" value="HisKA"/>
    <property type="match status" value="1"/>
</dbReference>
<evidence type="ECO:0000256" key="3">
    <source>
        <dbReference type="ARBA" id="ARBA00012438"/>
    </source>
</evidence>
<evidence type="ECO:0000256" key="2">
    <source>
        <dbReference type="ARBA" id="ARBA00004236"/>
    </source>
</evidence>
<dbReference type="InterPro" id="IPR003594">
    <property type="entry name" value="HATPase_dom"/>
</dbReference>
<dbReference type="PANTHER" id="PTHR43047">
    <property type="entry name" value="TWO-COMPONENT HISTIDINE PROTEIN KINASE"/>
    <property type="match status" value="1"/>
</dbReference>
<keyword evidence="6" id="KW-0808">Transferase</keyword>
<dbReference type="InterPro" id="IPR003661">
    <property type="entry name" value="HisK_dim/P_dom"/>
</dbReference>
<keyword evidence="5" id="KW-0597">Phosphoprotein</keyword>
<keyword evidence="4" id="KW-1003">Cell membrane</keyword>
<dbReference type="InterPro" id="IPR004358">
    <property type="entry name" value="Sig_transdc_His_kin-like_C"/>
</dbReference>
<keyword evidence="10" id="KW-0902">Two-component regulatory system</keyword>
<dbReference type="SMART" id="SM00387">
    <property type="entry name" value="HATPase_c"/>
    <property type="match status" value="1"/>
</dbReference>
<dbReference type="CDD" id="cd00082">
    <property type="entry name" value="HisKA"/>
    <property type="match status" value="1"/>
</dbReference>
<evidence type="ECO:0000256" key="6">
    <source>
        <dbReference type="ARBA" id="ARBA00022679"/>
    </source>
</evidence>
<dbReference type="eggNOG" id="COG2205">
    <property type="taxonomic scope" value="Bacteria"/>
</dbReference>
<name>H9UA11_FERPD</name>
<dbReference type="OrthoDB" id="112712at2"/>
<accession>H9UA11</accession>
<evidence type="ECO:0000256" key="9">
    <source>
        <dbReference type="ARBA" id="ARBA00022840"/>
    </source>
</evidence>